<dbReference type="ExpressionAtlas" id="A0A2K3LX82">
    <property type="expression patterns" value="baseline"/>
</dbReference>
<sequence>MMSSYSLHCHLLHCGATHTNIHRNKHRLGFLLPSSSSSASIHRPLLLLHTALPRVSAVSSTQTQPTEGGKTDDNTNNKDTVHLHLRLDHQVQFGDHVVLLGSTKELGSWKTNVPLNWTQNGWVRDFHFKGGDHLQFKFIIVNQDGTLLWEAGDNRVLNLPATGTFQTVATWNTTHQILELLPFNEQQHSYDHDSNNLGDNNHDKEAVTPPPPSEAGSSPFVGEWQGKSISFMRSNEHQSHEAQRTWDTSGLQGLPLKLVQGDQSARNWWRK</sequence>
<dbReference type="GO" id="GO:0016301">
    <property type="term" value="F:kinase activity"/>
    <property type="evidence" value="ECO:0007669"/>
    <property type="project" value="UniProtKB-KW"/>
</dbReference>
<dbReference type="InterPro" id="IPR013783">
    <property type="entry name" value="Ig-like_fold"/>
</dbReference>
<keyword evidence="3" id="KW-0418">Kinase</keyword>
<dbReference type="Pfam" id="PF00686">
    <property type="entry name" value="CBM_20"/>
    <property type="match status" value="1"/>
</dbReference>
<dbReference type="EMBL" id="ASHM01043469">
    <property type="protein sequence ID" value="PNX83144.1"/>
    <property type="molecule type" value="Genomic_DNA"/>
</dbReference>
<dbReference type="PANTHER" id="PTHR47453">
    <property type="entry name" value="PHOSPHOGLUCAN, WATER DIKINASE, CHLOROPLASTIC"/>
    <property type="match status" value="1"/>
</dbReference>
<evidence type="ECO:0000259" key="2">
    <source>
        <dbReference type="PROSITE" id="PS51166"/>
    </source>
</evidence>
<feature type="non-terminal residue" evidence="3">
    <location>
        <position position="271"/>
    </location>
</feature>
<dbReference type="SMART" id="SM01065">
    <property type="entry name" value="CBM_2"/>
    <property type="match status" value="1"/>
</dbReference>
<dbReference type="GO" id="GO:2001070">
    <property type="term" value="F:starch binding"/>
    <property type="evidence" value="ECO:0007669"/>
    <property type="project" value="InterPro"/>
</dbReference>
<dbReference type="PROSITE" id="PS51166">
    <property type="entry name" value="CBM20"/>
    <property type="match status" value="1"/>
</dbReference>
<feature type="compositionally biased region" description="Polar residues" evidence="1">
    <location>
        <begin position="57"/>
        <end position="66"/>
    </location>
</feature>
<reference evidence="3 4" key="1">
    <citation type="journal article" date="2014" name="Am. J. Bot.">
        <title>Genome assembly and annotation for red clover (Trifolium pratense; Fabaceae).</title>
        <authorList>
            <person name="Istvanek J."/>
            <person name="Jaros M."/>
            <person name="Krenek A."/>
            <person name="Repkova J."/>
        </authorList>
    </citation>
    <scope>NUCLEOTIDE SEQUENCE [LARGE SCALE GENOMIC DNA]</scope>
    <source>
        <strain evidence="4">cv. Tatra</strain>
        <tissue evidence="3">Young leaves</tissue>
    </source>
</reference>
<evidence type="ECO:0000256" key="1">
    <source>
        <dbReference type="SAM" id="MobiDB-lite"/>
    </source>
</evidence>
<feature type="region of interest" description="Disordered" evidence="1">
    <location>
        <begin position="189"/>
        <end position="254"/>
    </location>
</feature>
<dbReference type="Gene3D" id="2.60.40.10">
    <property type="entry name" value="Immunoglobulins"/>
    <property type="match status" value="1"/>
</dbReference>
<feature type="region of interest" description="Disordered" evidence="1">
    <location>
        <begin position="57"/>
        <end position="77"/>
    </location>
</feature>
<feature type="compositionally biased region" description="Basic and acidic residues" evidence="1">
    <location>
        <begin position="234"/>
        <end position="244"/>
    </location>
</feature>
<comment type="caution">
    <text evidence="3">The sequence shown here is derived from an EMBL/GenBank/DDBJ whole genome shotgun (WGS) entry which is preliminary data.</text>
</comment>
<proteinExistence type="predicted"/>
<name>A0A2K3LX82_TRIPR</name>
<organism evidence="3 4">
    <name type="scientific">Trifolium pratense</name>
    <name type="common">Red clover</name>
    <dbReference type="NCBI Taxonomy" id="57577"/>
    <lineage>
        <taxon>Eukaryota</taxon>
        <taxon>Viridiplantae</taxon>
        <taxon>Streptophyta</taxon>
        <taxon>Embryophyta</taxon>
        <taxon>Tracheophyta</taxon>
        <taxon>Spermatophyta</taxon>
        <taxon>Magnoliopsida</taxon>
        <taxon>eudicotyledons</taxon>
        <taxon>Gunneridae</taxon>
        <taxon>Pentapetalae</taxon>
        <taxon>rosids</taxon>
        <taxon>fabids</taxon>
        <taxon>Fabales</taxon>
        <taxon>Fabaceae</taxon>
        <taxon>Papilionoideae</taxon>
        <taxon>50 kb inversion clade</taxon>
        <taxon>NPAAA clade</taxon>
        <taxon>Hologalegina</taxon>
        <taxon>IRL clade</taxon>
        <taxon>Trifolieae</taxon>
        <taxon>Trifolium</taxon>
    </lineage>
</organism>
<dbReference type="InterPro" id="IPR002044">
    <property type="entry name" value="CBM20"/>
</dbReference>
<accession>A0A2K3LX82</accession>
<dbReference type="PANTHER" id="PTHR47453:SF1">
    <property type="entry name" value="PHOSPHOGLUCAN, WATER DIKINASE, CHLOROPLASTIC"/>
    <property type="match status" value="1"/>
</dbReference>
<dbReference type="AlphaFoldDB" id="A0A2K3LX82"/>
<dbReference type="Proteomes" id="UP000236291">
    <property type="component" value="Unassembled WGS sequence"/>
</dbReference>
<feature type="compositionally biased region" description="Basic and acidic residues" evidence="1">
    <location>
        <begin position="189"/>
        <end position="206"/>
    </location>
</feature>
<dbReference type="SUPFAM" id="SSF49452">
    <property type="entry name" value="Starch-binding domain-like"/>
    <property type="match status" value="1"/>
</dbReference>
<evidence type="ECO:0000313" key="3">
    <source>
        <dbReference type="EMBL" id="PNX83144.1"/>
    </source>
</evidence>
<dbReference type="InterPro" id="IPR013784">
    <property type="entry name" value="Carb-bd-like_fold"/>
</dbReference>
<feature type="domain" description="CBM20" evidence="2">
    <location>
        <begin position="73"/>
        <end position="173"/>
    </location>
</feature>
<keyword evidence="3" id="KW-0808">Transferase</keyword>
<gene>
    <name evidence="3" type="ORF">L195_g039182</name>
</gene>
<reference evidence="3 4" key="2">
    <citation type="journal article" date="2017" name="Front. Plant Sci.">
        <title>Gene Classification and Mining of Molecular Markers Useful in Red Clover (Trifolium pratense) Breeding.</title>
        <authorList>
            <person name="Istvanek J."/>
            <person name="Dluhosova J."/>
            <person name="Dluhos P."/>
            <person name="Patkova L."/>
            <person name="Nedelnik J."/>
            <person name="Repkova J."/>
        </authorList>
    </citation>
    <scope>NUCLEOTIDE SEQUENCE [LARGE SCALE GENOMIC DNA]</scope>
    <source>
        <strain evidence="4">cv. Tatra</strain>
        <tissue evidence="3">Young leaves</tissue>
    </source>
</reference>
<protein>
    <submittedName>
        <fullName evidence="3">Phosphoglucan water dikinase chloroplastic-like</fullName>
    </submittedName>
</protein>
<evidence type="ECO:0000313" key="4">
    <source>
        <dbReference type="Proteomes" id="UP000236291"/>
    </source>
</evidence>